<dbReference type="RefSeq" id="WP_113885979.1">
    <property type="nucleotide sequence ID" value="NZ_CABHIF010000020.1"/>
</dbReference>
<dbReference type="SMART" id="SM00465">
    <property type="entry name" value="GIYc"/>
    <property type="match status" value="1"/>
</dbReference>
<evidence type="ECO:0000256" key="7">
    <source>
        <dbReference type="HAMAP-Rule" id="MF_00203"/>
    </source>
</evidence>
<gene>
    <name evidence="7 8" type="primary">uvrC</name>
    <name evidence="8" type="ORF">CBLFYP62_03165</name>
</gene>
<dbReference type="Pfam" id="PF02151">
    <property type="entry name" value="UVR"/>
    <property type="match status" value="1"/>
</dbReference>
<evidence type="ECO:0000256" key="4">
    <source>
        <dbReference type="ARBA" id="ARBA00022881"/>
    </source>
</evidence>
<reference evidence="8" key="1">
    <citation type="submission" date="2019-11" db="EMBL/GenBank/DDBJ databases">
        <authorList>
            <person name="Feng L."/>
        </authorList>
    </citation>
    <scope>NUCLEOTIDE SEQUENCE</scope>
    <source>
        <strain evidence="8">CButyricumLFYP62</strain>
    </source>
</reference>
<dbReference type="PANTHER" id="PTHR30562">
    <property type="entry name" value="UVRC/OXIDOREDUCTASE"/>
    <property type="match status" value="1"/>
</dbReference>
<dbReference type="InterPro" id="IPR001943">
    <property type="entry name" value="UVR_dom"/>
</dbReference>
<keyword evidence="1 7" id="KW-0963">Cytoplasm</keyword>
<keyword evidence="3 7" id="KW-0228">DNA excision</keyword>
<keyword evidence="6 7" id="KW-0742">SOS response</keyword>
<dbReference type="EMBL" id="CACRTU010000028">
    <property type="protein sequence ID" value="VYU64671.1"/>
    <property type="molecule type" value="Genomic_DNA"/>
</dbReference>
<comment type="subunit">
    <text evidence="7">Interacts with UvrB in an incision complex.</text>
</comment>
<dbReference type="Pfam" id="PF22920">
    <property type="entry name" value="UvrC_RNaseH"/>
    <property type="match status" value="1"/>
</dbReference>
<dbReference type="Pfam" id="PF08459">
    <property type="entry name" value="UvrC_RNaseH_dom"/>
    <property type="match status" value="1"/>
</dbReference>
<keyword evidence="4 7" id="KW-0267">Excision nuclease</keyword>
<protein>
    <recommendedName>
        <fullName evidence="7">UvrABC system protein C</fullName>
        <shortName evidence="7">Protein UvrC</shortName>
    </recommendedName>
    <alternativeName>
        <fullName evidence="7">Excinuclease ABC subunit C</fullName>
    </alternativeName>
</protein>
<evidence type="ECO:0000256" key="1">
    <source>
        <dbReference type="ARBA" id="ARBA00022490"/>
    </source>
</evidence>
<proteinExistence type="inferred from homology"/>
<dbReference type="Gene3D" id="4.10.860.10">
    <property type="entry name" value="UVR domain"/>
    <property type="match status" value="1"/>
</dbReference>
<evidence type="ECO:0000256" key="5">
    <source>
        <dbReference type="ARBA" id="ARBA00023204"/>
    </source>
</evidence>
<dbReference type="InterPro" id="IPR004791">
    <property type="entry name" value="UvrC"/>
</dbReference>
<dbReference type="Gene3D" id="3.40.1440.10">
    <property type="entry name" value="GIY-YIG endonuclease"/>
    <property type="match status" value="1"/>
</dbReference>
<dbReference type="PROSITE" id="PS50151">
    <property type="entry name" value="UVR"/>
    <property type="match status" value="1"/>
</dbReference>
<dbReference type="Pfam" id="PF01541">
    <property type="entry name" value="GIY-YIG"/>
    <property type="match status" value="1"/>
</dbReference>
<dbReference type="GO" id="GO:0003677">
    <property type="term" value="F:DNA binding"/>
    <property type="evidence" value="ECO:0007669"/>
    <property type="project" value="UniProtKB-UniRule"/>
</dbReference>
<dbReference type="InterPro" id="IPR001162">
    <property type="entry name" value="UvrC_RNase_H_dom"/>
</dbReference>
<dbReference type="InterPro" id="IPR036876">
    <property type="entry name" value="UVR_dom_sf"/>
</dbReference>
<dbReference type="InterPro" id="IPR041663">
    <property type="entry name" value="DisA/LigA_HHH"/>
</dbReference>
<dbReference type="NCBIfam" id="NF001824">
    <property type="entry name" value="PRK00558.1-5"/>
    <property type="match status" value="1"/>
</dbReference>
<evidence type="ECO:0000256" key="6">
    <source>
        <dbReference type="ARBA" id="ARBA00023236"/>
    </source>
</evidence>
<evidence type="ECO:0000313" key="8">
    <source>
        <dbReference type="EMBL" id="VYU64671.1"/>
    </source>
</evidence>
<dbReference type="GO" id="GO:0009380">
    <property type="term" value="C:excinuclease repair complex"/>
    <property type="evidence" value="ECO:0007669"/>
    <property type="project" value="InterPro"/>
</dbReference>
<dbReference type="SUPFAM" id="SSF46600">
    <property type="entry name" value="C-terminal UvrC-binding domain of UvrB"/>
    <property type="match status" value="1"/>
</dbReference>
<dbReference type="PROSITE" id="PS50164">
    <property type="entry name" value="GIY_YIG"/>
    <property type="match status" value="1"/>
</dbReference>
<dbReference type="GO" id="GO:0009432">
    <property type="term" value="P:SOS response"/>
    <property type="evidence" value="ECO:0007669"/>
    <property type="project" value="UniProtKB-UniRule"/>
</dbReference>
<dbReference type="GO" id="GO:0009381">
    <property type="term" value="F:excinuclease ABC activity"/>
    <property type="evidence" value="ECO:0007669"/>
    <property type="project" value="UniProtKB-UniRule"/>
</dbReference>
<dbReference type="AlphaFoldDB" id="A0A6N3GLE1"/>
<keyword evidence="5 7" id="KW-0234">DNA repair</keyword>
<evidence type="ECO:0000256" key="2">
    <source>
        <dbReference type="ARBA" id="ARBA00022763"/>
    </source>
</evidence>
<dbReference type="CDD" id="cd10434">
    <property type="entry name" value="GIY-YIG_UvrC_Cho"/>
    <property type="match status" value="1"/>
</dbReference>
<dbReference type="Gene3D" id="3.30.420.340">
    <property type="entry name" value="UvrC, RNAse H endonuclease domain"/>
    <property type="match status" value="1"/>
</dbReference>
<dbReference type="FunFam" id="3.40.1440.10:FF:000001">
    <property type="entry name" value="UvrABC system protein C"/>
    <property type="match status" value="1"/>
</dbReference>
<dbReference type="PROSITE" id="PS50165">
    <property type="entry name" value="UVRC"/>
    <property type="match status" value="1"/>
</dbReference>
<name>A0A6N3GLE1_CLOBU</name>
<comment type="subcellular location">
    <subcellularLocation>
        <location evidence="7">Cytoplasm</location>
    </subcellularLocation>
</comment>
<dbReference type="GO" id="GO:0006289">
    <property type="term" value="P:nucleotide-excision repair"/>
    <property type="evidence" value="ECO:0007669"/>
    <property type="project" value="UniProtKB-UniRule"/>
</dbReference>
<comment type="similarity">
    <text evidence="7">Belongs to the UvrC family.</text>
</comment>
<dbReference type="InterPro" id="IPR000305">
    <property type="entry name" value="GIY-YIG_endonuc"/>
</dbReference>
<sequence length="626" mass="72432">MFDFKAQLKILPDKPGVYLMKNSLGEIIYVGKAKVLKNRVRQYFQNSKNHSEKVKAMVKNIAEFEYIVTDSEMEALILECNLIKKHSPKYNISLKDDKFYPFIKITTNEDFPRVFITRNFAKDGNKYFGPYPNAGAVHETIKLIRKIFPLRTCKKLIFENGKHTRPCLNYHIKKCNAPCEGHISKDEYKRMIDEIIDVLSGRDKSLINKLKNDMQEASMNLEFEKAASFRDKILAIESIAEKQKVFKSQDNDEDFINIYKDEKDCAVQVFFLRDGKVTGRENFILENSAYEDDSVIISQFIVSFYGGTPKVPKNIYIPLSNDDDNDALEEFLTIKRGSKVFVKVPIKGEKKEMLELVKSNAKVTLDQFKDKILRDKEINRLCLEEIQELLELDSMPIRIEAYDISNIQGVDSVGSMIVFEDGKAKNSDYRRFRIKTVKNANDYDSMREILERRFSHGLKEIKEIQERQLKFSSGKFSNFPDLIMMDGGKGQVNVALEVLQKLGINIPVCGLVKDDHHATRGIIYNNKELIINRTSNLMQMIRRVQDEVHRFAITYHRSLRDKKTLHSILDDIPNIGQKRRMALLMKFGSIDNIKKASVEELLETESIDNKAATSIMAYFKNHEQNN</sequence>
<accession>A0A6N3GLE1</accession>
<dbReference type="InterPro" id="IPR047296">
    <property type="entry name" value="GIY-YIG_UvrC_Cho"/>
</dbReference>
<dbReference type="InterPro" id="IPR038476">
    <property type="entry name" value="UvrC_RNase_H_dom_sf"/>
</dbReference>
<dbReference type="InterPro" id="IPR050066">
    <property type="entry name" value="UvrABC_protein_C"/>
</dbReference>
<dbReference type="GO" id="GO:0005737">
    <property type="term" value="C:cytoplasm"/>
    <property type="evidence" value="ECO:0007669"/>
    <property type="project" value="UniProtKB-SubCell"/>
</dbReference>
<dbReference type="NCBIfam" id="TIGR00194">
    <property type="entry name" value="uvrC"/>
    <property type="match status" value="1"/>
</dbReference>
<dbReference type="HAMAP" id="MF_00203">
    <property type="entry name" value="UvrC"/>
    <property type="match status" value="1"/>
</dbReference>
<comment type="function">
    <text evidence="7">The UvrABC repair system catalyzes the recognition and processing of DNA lesions. UvrC both incises the 5' and 3' sides of the lesion. The N-terminal half is responsible for the 3' incision and the C-terminal half is responsible for the 5' incision.</text>
</comment>
<dbReference type="Gene3D" id="1.10.150.20">
    <property type="entry name" value="5' to 3' exonuclease, C-terminal subdomain"/>
    <property type="match status" value="1"/>
</dbReference>
<dbReference type="Pfam" id="PF12826">
    <property type="entry name" value="HHH_2"/>
    <property type="match status" value="1"/>
</dbReference>
<dbReference type="SUPFAM" id="SSF82771">
    <property type="entry name" value="GIY-YIG endonuclease"/>
    <property type="match status" value="1"/>
</dbReference>
<keyword evidence="2 7" id="KW-0227">DNA damage</keyword>
<dbReference type="InterPro" id="IPR035901">
    <property type="entry name" value="GIY-YIG_endonuc_sf"/>
</dbReference>
<organism evidence="8">
    <name type="scientific">Clostridium butyricum</name>
    <dbReference type="NCBI Taxonomy" id="1492"/>
    <lineage>
        <taxon>Bacteria</taxon>
        <taxon>Bacillati</taxon>
        <taxon>Bacillota</taxon>
        <taxon>Clostridia</taxon>
        <taxon>Eubacteriales</taxon>
        <taxon>Clostridiaceae</taxon>
        <taxon>Clostridium</taxon>
    </lineage>
</organism>
<dbReference type="SUPFAM" id="SSF47781">
    <property type="entry name" value="RuvA domain 2-like"/>
    <property type="match status" value="1"/>
</dbReference>
<dbReference type="InterPro" id="IPR010994">
    <property type="entry name" value="RuvA_2-like"/>
</dbReference>
<evidence type="ECO:0000256" key="3">
    <source>
        <dbReference type="ARBA" id="ARBA00022769"/>
    </source>
</evidence>
<dbReference type="PANTHER" id="PTHR30562:SF1">
    <property type="entry name" value="UVRABC SYSTEM PROTEIN C"/>
    <property type="match status" value="1"/>
</dbReference>